<reference evidence="3" key="1">
    <citation type="submission" date="2016-09" db="EMBL/GenBank/DDBJ databases">
        <title>Acidihalobacter prosperus F5.</title>
        <authorList>
            <person name="Khaleque H.N."/>
            <person name="Ramsay J.P."/>
            <person name="Kaksonen A.H."/>
            <person name="Boxall N.J."/>
            <person name="Watkin E.L.J."/>
        </authorList>
    </citation>
    <scope>NUCLEOTIDE SEQUENCE [LARGE SCALE GENOMIC DNA]</scope>
    <source>
        <strain evidence="3">F5</strain>
    </source>
</reference>
<dbReference type="Proteomes" id="UP000095401">
    <property type="component" value="Chromosome"/>
</dbReference>
<proteinExistence type="predicted"/>
<evidence type="ECO:0000313" key="2">
    <source>
        <dbReference type="EMBL" id="AOU98840.1"/>
    </source>
</evidence>
<organism evidence="2 3">
    <name type="scientific">Acidihalobacter yilgarnensis</name>
    <dbReference type="NCBI Taxonomy" id="2819280"/>
    <lineage>
        <taxon>Bacteria</taxon>
        <taxon>Pseudomonadati</taxon>
        <taxon>Pseudomonadota</taxon>
        <taxon>Gammaproteobacteria</taxon>
        <taxon>Chromatiales</taxon>
        <taxon>Ectothiorhodospiraceae</taxon>
        <taxon>Acidihalobacter</taxon>
    </lineage>
</organism>
<keyword evidence="1" id="KW-1133">Transmembrane helix</keyword>
<evidence type="ECO:0000313" key="3">
    <source>
        <dbReference type="Proteomes" id="UP000095401"/>
    </source>
</evidence>
<dbReference type="AlphaFoldDB" id="A0A1D8IQT3"/>
<feature type="transmembrane region" description="Helical" evidence="1">
    <location>
        <begin position="134"/>
        <end position="151"/>
    </location>
</feature>
<name>A0A1D8IQT3_9GAMM</name>
<feature type="transmembrane region" description="Helical" evidence="1">
    <location>
        <begin position="68"/>
        <end position="84"/>
    </location>
</feature>
<feature type="transmembrane region" description="Helical" evidence="1">
    <location>
        <begin position="197"/>
        <end position="215"/>
    </location>
</feature>
<keyword evidence="3" id="KW-1185">Reference proteome</keyword>
<protein>
    <submittedName>
        <fullName evidence="2">Uncharacterized protein</fullName>
    </submittedName>
</protein>
<dbReference type="KEGG" id="aprs:BI364_13510"/>
<feature type="transmembrane region" description="Helical" evidence="1">
    <location>
        <begin position="258"/>
        <end position="276"/>
    </location>
</feature>
<feature type="transmembrane region" description="Helical" evidence="1">
    <location>
        <begin position="222"/>
        <end position="238"/>
    </location>
</feature>
<feature type="transmembrane region" description="Helical" evidence="1">
    <location>
        <begin position="38"/>
        <end position="61"/>
    </location>
</feature>
<feature type="transmembrane region" description="Helical" evidence="1">
    <location>
        <begin position="96"/>
        <end position="113"/>
    </location>
</feature>
<gene>
    <name evidence="2" type="ORF">BI364_13510</name>
</gene>
<evidence type="ECO:0000256" key="1">
    <source>
        <dbReference type="SAM" id="Phobius"/>
    </source>
</evidence>
<dbReference type="EMBL" id="CP017415">
    <property type="protein sequence ID" value="AOU98840.1"/>
    <property type="molecule type" value="Genomic_DNA"/>
</dbReference>
<keyword evidence="1" id="KW-0812">Transmembrane</keyword>
<accession>A0A1D8IQT3</accession>
<sequence length="295" mass="33129">MFAYLRMTLGVIWLYNTWTASSGPNKLSVAYFLGEPMSSWQVHLVGNGIVLLDLYIALVLLSGKGMRSALWISIVYLLGMWIGVEHLGDFDPATGATDAGIAPPYLIAAILTYTTWRISQPISSSTAHTNRDHTLLWAHAARYIFGFLWAWDALFKWHPYFLSHFLSYLIEAQKNMPGWEGIYVQTWIDIIKSTSPLAFGFLAAITEAVIAWSLLSGKFLRYSMPVGIAFSFMVWSTAEGFGGPYSNGETGMPGNMFGNAVMYIFIFIQLMVLYRWPRHGGVEELENSFSENKVL</sequence>
<keyword evidence="1" id="KW-0472">Membrane</keyword>